<dbReference type="InterPro" id="IPR013785">
    <property type="entry name" value="Aldolase_TIM"/>
</dbReference>
<dbReference type="KEGG" id="clz:BIU88_08775"/>
<keyword evidence="1 2" id="KW-0456">Lyase</keyword>
<dbReference type="PIRSF" id="PIRSF001365">
    <property type="entry name" value="DHDPS"/>
    <property type="match status" value="1"/>
</dbReference>
<dbReference type="STRING" id="274537.BIU88_08775"/>
<comment type="similarity">
    <text evidence="2">Belongs to the DapA family.</text>
</comment>
<organism evidence="5 6">
    <name type="scientific">Chlorobaculum limnaeum</name>
    <dbReference type="NCBI Taxonomy" id="274537"/>
    <lineage>
        <taxon>Bacteria</taxon>
        <taxon>Pseudomonadati</taxon>
        <taxon>Chlorobiota</taxon>
        <taxon>Chlorobiia</taxon>
        <taxon>Chlorobiales</taxon>
        <taxon>Chlorobiaceae</taxon>
        <taxon>Chlorobaculum</taxon>
    </lineage>
</organism>
<evidence type="ECO:0000256" key="3">
    <source>
        <dbReference type="PIRSR" id="PIRSR001365-1"/>
    </source>
</evidence>
<dbReference type="Proteomes" id="UP000095185">
    <property type="component" value="Chromosome"/>
</dbReference>
<proteinExistence type="inferred from homology"/>
<dbReference type="EMBL" id="CP017305">
    <property type="protein sequence ID" value="AOS84216.1"/>
    <property type="molecule type" value="Genomic_DNA"/>
</dbReference>
<dbReference type="GO" id="GO:0019262">
    <property type="term" value="P:N-acetylneuraminate catabolic process"/>
    <property type="evidence" value="ECO:0007669"/>
    <property type="project" value="TreeGrafter"/>
</dbReference>
<gene>
    <name evidence="5" type="ORF">BIU88_08775</name>
</gene>
<evidence type="ECO:0000256" key="4">
    <source>
        <dbReference type="PIRSR" id="PIRSR001365-2"/>
    </source>
</evidence>
<reference evidence="5" key="1">
    <citation type="submission" date="2016-09" db="EMBL/GenBank/DDBJ databases">
        <title>Genome sequence of Chlorobaculum limnaeum.</title>
        <authorList>
            <person name="Liu Z."/>
            <person name="Tank M."/>
            <person name="Bryant D.A."/>
        </authorList>
    </citation>
    <scope>NUCLEOTIDE SEQUENCE [LARGE SCALE GENOMIC DNA]</scope>
    <source>
        <strain evidence="5">DSM 1677</strain>
    </source>
</reference>
<name>A0A1D8CZ80_CHLLM</name>
<dbReference type="AlphaFoldDB" id="A0A1D8CZ80"/>
<dbReference type="Pfam" id="PF00701">
    <property type="entry name" value="DHDPS"/>
    <property type="match status" value="1"/>
</dbReference>
<dbReference type="OrthoDB" id="9778880at2"/>
<accession>A0A1D8CZ80</accession>
<feature type="active site" description="Proton donor/acceptor" evidence="3">
    <location>
        <position position="143"/>
    </location>
</feature>
<sequence>MHHVSEAPGAPLRGIIPPLVTPLADHSTLDLPGLERLTEHVIGGGVHGLFILGTTGEAPGLGASLKHELVRRVCGSVSRRVPVLVGISETAITESLAIAETAHRCGADALVLAPPYYFPATQDELLGYLERLAPQLPLPLFLYNMPYRPPVFAPETVRQAMTMPGIAGLKDSSGDMCYFQKIRALFADFPHASLFIGPEQLLAESVLTGAHGGVCAGANLFPKLYVALYHAAVAGDLRRTVELHGEVMEVCRLIYEAGHGASSVIKGLKCALGSLGLCSDFMAEPFQRFGEPERRRIAEAAQRLKASLT</sequence>
<evidence type="ECO:0000256" key="1">
    <source>
        <dbReference type="ARBA" id="ARBA00023239"/>
    </source>
</evidence>
<protein>
    <submittedName>
        <fullName evidence="5">Dihydrodipicolinate synthase family protein</fullName>
    </submittedName>
</protein>
<dbReference type="GO" id="GO:0005829">
    <property type="term" value="C:cytosol"/>
    <property type="evidence" value="ECO:0007669"/>
    <property type="project" value="TreeGrafter"/>
</dbReference>
<dbReference type="PANTHER" id="PTHR42849">
    <property type="entry name" value="N-ACETYLNEURAMINATE LYASE"/>
    <property type="match status" value="1"/>
</dbReference>
<dbReference type="GO" id="GO:0008747">
    <property type="term" value="F:N-acetylneuraminate lyase activity"/>
    <property type="evidence" value="ECO:0007669"/>
    <property type="project" value="TreeGrafter"/>
</dbReference>
<keyword evidence="6" id="KW-1185">Reference proteome</keyword>
<dbReference type="CDD" id="cd00408">
    <property type="entry name" value="DHDPS-like"/>
    <property type="match status" value="1"/>
</dbReference>
<evidence type="ECO:0000313" key="6">
    <source>
        <dbReference type="Proteomes" id="UP000095185"/>
    </source>
</evidence>
<feature type="binding site" evidence="4">
    <location>
        <position position="55"/>
    </location>
    <ligand>
        <name>pyruvate</name>
        <dbReference type="ChEBI" id="CHEBI:15361"/>
    </ligand>
</feature>
<dbReference type="SUPFAM" id="SSF51569">
    <property type="entry name" value="Aldolase"/>
    <property type="match status" value="1"/>
</dbReference>
<evidence type="ECO:0000256" key="2">
    <source>
        <dbReference type="PIRNR" id="PIRNR001365"/>
    </source>
</evidence>
<feature type="binding site" evidence="4">
    <location>
        <position position="214"/>
    </location>
    <ligand>
        <name>pyruvate</name>
        <dbReference type="ChEBI" id="CHEBI:15361"/>
    </ligand>
</feature>
<dbReference type="PRINTS" id="PR00146">
    <property type="entry name" value="DHPICSNTHASE"/>
</dbReference>
<evidence type="ECO:0000313" key="5">
    <source>
        <dbReference type="EMBL" id="AOS84216.1"/>
    </source>
</evidence>
<feature type="active site" description="Schiff-base intermediate with substrate" evidence="3">
    <location>
        <position position="170"/>
    </location>
</feature>
<dbReference type="PANTHER" id="PTHR42849:SF1">
    <property type="entry name" value="N-ACETYLNEURAMINATE LYASE"/>
    <property type="match status" value="1"/>
</dbReference>
<dbReference type="InterPro" id="IPR002220">
    <property type="entry name" value="DapA-like"/>
</dbReference>
<dbReference type="SMART" id="SM01130">
    <property type="entry name" value="DHDPS"/>
    <property type="match status" value="1"/>
</dbReference>
<dbReference type="Gene3D" id="3.20.20.70">
    <property type="entry name" value="Aldolase class I"/>
    <property type="match status" value="1"/>
</dbReference>
<dbReference type="RefSeq" id="WP_069810409.1">
    <property type="nucleotide sequence ID" value="NZ_CP017305.1"/>
</dbReference>